<accession>A0A084B063</accession>
<dbReference type="Pfam" id="PF00332">
    <property type="entry name" value="Glyco_hydro_17"/>
    <property type="match status" value="1"/>
</dbReference>
<dbReference type="OrthoDB" id="77201at2759"/>
<proteinExistence type="inferred from homology"/>
<comment type="function">
    <text evidence="19">Glucanases play a role in cell expansion during growth, in cell-cell fusion during mating, and in spore release during sporulation. This enzyme may be involved in beta-glucan degradation and also function biosynthetically as a transglycosylase.</text>
</comment>
<evidence type="ECO:0000256" key="15">
    <source>
        <dbReference type="ARBA" id="ARBA00023277"/>
    </source>
</evidence>
<dbReference type="GO" id="GO:0071555">
    <property type="term" value="P:cell wall organization"/>
    <property type="evidence" value="ECO:0007669"/>
    <property type="project" value="UniProtKB-KW"/>
</dbReference>
<dbReference type="PANTHER" id="PTHR16631">
    <property type="entry name" value="GLUCAN 1,3-BETA-GLUCOSIDASE"/>
    <property type="match status" value="1"/>
</dbReference>
<evidence type="ECO:0000256" key="9">
    <source>
        <dbReference type="ARBA" id="ARBA00022525"/>
    </source>
</evidence>
<protein>
    <recommendedName>
        <fullName evidence="6">Probable glucan endo-1,3-beta-glucosidase eglC</fullName>
        <ecNumber evidence="5">3.2.1.39</ecNumber>
    </recommendedName>
    <alternativeName>
        <fullName evidence="20">Endo-1,3-beta-glucanase eglC</fullName>
    </alternativeName>
    <alternativeName>
        <fullName evidence="21">Laminarinase eglC</fullName>
    </alternativeName>
</protein>
<dbReference type="GO" id="GO:0098552">
    <property type="term" value="C:side of membrane"/>
    <property type="evidence" value="ECO:0007669"/>
    <property type="project" value="UniProtKB-KW"/>
</dbReference>
<keyword evidence="13" id="KW-0472">Membrane</keyword>
<sequence>MPSPSGKLLALAAMASSAEAAYRGFNYGSTFTDGAAKVQANFEAEFRAAANLDGADGAFTSARLFTMIQAGTANDPISAIPAAINTRTSLLFGLWASAGDDAFGNELAALQRTIDQYCSQLDGLVAGISVGSEDLYRISPTAIANNEYAGASPDKLVGYIARVRDTIRGSCLTDIPIGHVDTWTAYVNGSNSAVIDAIDWLGMDAYPYFEDTKPNSLQNGRSLFASALDQTRAVANGKQVWVTETGWPVSGDMFGQAVPSTDNARTYYQQVGCSLFGTTNTWWFTFQDSSPTTPNPSFGLIGSDLTTTPLFDVSCDGVSSTPFSSIRARDADDDSGSSSGDGVDASPVPDSIPNETVRSGKLNALGAAVFAIALAIAMA</sequence>
<evidence type="ECO:0000313" key="25">
    <source>
        <dbReference type="EMBL" id="KEY70942.1"/>
    </source>
</evidence>
<dbReference type="FunFam" id="3.20.20.80:FF:000233">
    <property type="entry name" value="Probable glucan endo-1,3-beta-glucosidase eglC"/>
    <property type="match status" value="1"/>
</dbReference>
<dbReference type="EMBL" id="KL648402">
    <property type="protein sequence ID" value="KEY70942.1"/>
    <property type="molecule type" value="Genomic_DNA"/>
</dbReference>
<keyword evidence="14" id="KW-0325">Glycoprotein</keyword>
<comment type="subcellular location">
    <subcellularLocation>
        <location evidence="3">Cell membrane</location>
        <topology evidence="3">Lipid-anchor</topology>
        <topology evidence="3">GPI-anchor</topology>
    </subcellularLocation>
    <subcellularLocation>
        <location evidence="2">Secreted</location>
        <location evidence="2">Cell wall</location>
    </subcellularLocation>
</comment>
<dbReference type="EC" id="3.2.1.39" evidence="5"/>
<comment type="similarity">
    <text evidence="4 22">Belongs to the glycosyl hydrolase 17 family.</text>
</comment>
<name>A0A084B063_STACB</name>
<keyword evidence="17" id="KW-0961">Cell wall biogenesis/degradation</keyword>
<evidence type="ECO:0000256" key="14">
    <source>
        <dbReference type="ARBA" id="ARBA00023180"/>
    </source>
</evidence>
<evidence type="ECO:0000256" key="17">
    <source>
        <dbReference type="ARBA" id="ARBA00023316"/>
    </source>
</evidence>
<evidence type="ECO:0000256" key="5">
    <source>
        <dbReference type="ARBA" id="ARBA00012780"/>
    </source>
</evidence>
<evidence type="ECO:0000256" key="22">
    <source>
        <dbReference type="RuleBase" id="RU004335"/>
    </source>
</evidence>
<evidence type="ECO:0000313" key="26">
    <source>
        <dbReference type="Proteomes" id="UP000028045"/>
    </source>
</evidence>
<organism evidence="25 26">
    <name type="scientific">Stachybotrys chartarum (strain CBS 109288 / IBT 7711)</name>
    <name type="common">Toxic black mold</name>
    <name type="synonym">Stilbospora chartarum</name>
    <dbReference type="NCBI Taxonomy" id="1280523"/>
    <lineage>
        <taxon>Eukaryota</taxon>
        <taxon>Fungi</taxon>
        <taxon>Dikarya</taxon>
        <taxon>Ascomycota</taxon>
        <taxon>Pezizomycotina</taxon>
        <taxon>Sordariomycetes</taxon>
        <taxon>Hypocreomycetidae</taxon>
        <taxon>Hypocreales</taxon>
        <taxon>Stachybotryaceae</taxon>
        <taxon>Stachybotrys</taxon>
    </lineage>
</organism>
<dbReference type="AlphaFoldDB" id="A0A084B063"/>
<reference evidence="25 26" key="1">
    <citation type="journal article" date="2014" name="BMC Genomics">
        <title>Comparative genome sequencing reveals chemotype-specific gene clusters in the toxigenic black mold Stachybotrys.</title>
        <authorList>
            <person name="Semeiks J."/>
            <person name="Borek D."/>
            <person name="Otwinowski Z."/>
            <person name="Grishin N.V."/>
        </authorList>
    </citation>
    <scope>NUCLEOTIDE SEQUENCE [LARGE SCALE GENOMIC DNA]</scope>
    <source>
        <strain evidence="26">CBS 109288 / IBT 7711</strain>
    </source>
</reference>
<keyword evidence="9" id="KW-0964">Secreted</keyword>
<dbReference type="GO" id="GO:0042973">
    <property type="term" value="F:glucan endo-1,3-beta-D-glucosidase activity"/>
    <property type="evidence" value="ECO:0007669"/>
    <property type="project" value="UniProtKB-EC"/>
</dbReference>
<evidence type="ECO:0000256" key="1">
    <source>
        <dbReference type="ARBA" id="ARBA00000382"/>
    </source>
</evidence>
<comment type="catalytic activity">
    <reaction evidence="1">
        <text>Hydrolysis of (1-&gt;3)-beta-D-glucosidic linkages in (1-&gt;3)-beta-D-glucans.</text>
        <dbReference type="EC" id="3.2.1.39"/>
    </reaction>
</comment>
<dbReference type="PANTHER" id="PTHR16631:SF13">
    <property type="entry name" value="GLUCAN ENDO-1,3-BETA-GLUCOSIDASE EGLC-RELATED"/>
    <property type="match status" value="1"/>
</dbReference>
<keyword evidence="16" id="KW-0449">Lipoprotein</keyword>
<keyword evidence="7" id="KW-1003">Cell membrane</keyword>
<evidence type="ECO:0000256" key="18">
    <source>
        <dbReference type="ARBA" id="ARBA00023326"/>
    </source>
</evidence>
<evidence type="ECO:0000256" key="20">
    <source>
        <dbReference type="ARBA" id="ARBA00032134"/>
    </source>
</evidence>
<evidence type="ECO:0000256" key="23">
    <source>
        <dbReference type="SAM" id="MobiDB-lite"/>
    </source>
</evidence>
<evidence type="ECO:0000256" key="16">
    <source>
        <dbReference type="ARBA" id="ARBA00023288"/>
    </source>
</evidence>
<dbReference type="InterPro" id="IPR050732">
    <property type="entry name" value="Beta-glucan_modifiers"/>
</dbReference>
<dbReference type="GO" id="GO:0000272">
    <property type="term" value="P:polysaccharide catabolic process"/>
    <property type="evidence" value="ECO:0007669"/>
    <property type="project" value="UniProtKB-KW"/>
</dbReference>
<evidence type="ECO:0000256" key="21">
    <source>
        <dbReference type="ARBA" id="ARBA00032906"/>
    </source>
</evidence>
<evidence type="ECO:0000256" key="2">
    <source>
        <dbReference type="ARBA" id="ARBA00004191"/>
    </source>
</evidence>
<dbReference type="GO" id="GO:0009986">
    <property type="term" value="C:cell surface"/>
    <property type="evidence" value="ECO:0007669"/>
    <property type="project" value="TreeGrafter"/>
</dbReference>
<dbReference type="Gene3D" id="3.20.20.80">
    <property type="entry name" value="Glycosidases"/>
    <property type="match status" value="1"/>
</dbReference>
<dbReference type="InterPro" id="IPR017853">
    <property type="entry name" value="GH"/>
</dbReference>
<keyword evidence="8" id="KW-0134">Cell wall</keyword>
<gene>
    <name evidence="25" type="ORF">S7711_00781</name>
</gene>
<dbReference type="GO" id="GO:0005576">
    <property type="term" value="C:extracellular region"/>
    <property type="evidence" value="ECO:0007669"/>
    <property type="project" value="TreeGrafter"/>
</dbReference>
<evidence type="ECO:0000256" key="19">
    <source>
        <dbReference type="ARBA" id="ARBA00025152"/>
    </source>
</evidence>
<dbReference type="HOGENOM" id="CLU_028820_0_0_1"/>
<evidence type="ECO:0000256" key="8">
    <source>
        <dbReference type="ARBA" id="ARBA00022512"/>
    </source>
</evidence>
<keyword evidence="18" id="KW-0624">Polysaccharide degradation</keyword>
<keyword evidence="11 24" id="KW-0732">Signal</keyword>
<evidence type="ECO:0000256" key="6">
    <source>
        <dbReference type="ARBA" id="ARBA00019762"/>
    </source>
</evidence>
<evidence type="ECO:0000256" key="7">
    <source>
        <dbReference type="ARBA" id="ARBA00022475"/>
    </source>
</evidence>
<dbReference type="Proteomes" id="UP000028045">
    <property type="component" value="Unassembled WGS sequence"/>
</dbReference>
<evidence type="ECO:0000256" key="3">
    <source>
        <dbReference type="ARBA" id="ARBA00004609"/>
    </source>
</evidence>
<feature type="region of interest" description="Disordered" evidence="23">
    <location>
        <begin position="324"/>
        <end position="357"/>
    </location>
</feature>
<dbReference type="InterPro" id="IPR000490">
    <property type="entry name" value="Glyco_hydro_17"/>
</dbReference>
<feature type="compositionally biased region" description="Low complexity" evidence="23">
    <location>
        <begin position="336"/>
        <end position="346"/>
    </location>
</feature>
<feature type="signal peptide" evidence="24">
    <location>
        <begin position="1"/>
        <end position="20"/>
    </location>
</feature>
<keyword evidence="15" id="KW-0119">Carbohydrate metabolism</keyword>
<keyword evidence="10" id="KW-0336">GPI-anchor</keyword>
<evidence type="ECO:0000256" key="12">
    <source>
        <dbReference type="ARBA" id="ARBA00022801"/>
    </source>
</evidence>
<evidence type="ECO:0000256" key="10">
    <source>
        <dbReference type="ARBA" id="ARBA00022622"/>
    </source>
</evidence>
<evidence type="ECO:0000256" key="13">
    <source>
        <dbReference type="ARBA" id="ARBA00023136"/>
    </source>
</evidence>
<dbReference type="GO" id="GO:0005886">
    <property type="term" value="C:plasma membrane"/>
    <property type="evidence" value="ECO:0007669"/>
    <property type="project" value="UniProtKB-SubCell"/>
</dbReference>
<evidence type="ECO:0000256" key="11">
    <source>
        <dbReference type="ARBA" id="ARBA00022729"/>
    </source>
</evidence>
<dbReference type="GO" id="GO:0009277">
    <property type="term" value="C:fungal-type cell wall"/>
    <property type="evidence" value="ECO:0007669"/>
    <property type="project" value="TreeGrafter"/>
</dbReference>
<keyword evidence="12" id="KW-0378">Hydrolase</keyword>
<dbReference type="SUPFAM" id="SSF51445">
    <property type="entry name" value="(Trans)glycosidases"/>
    <property type="match status" value="1"/>
</dbReference>
<feature type="chain" id="PRO_5001771519" description="Probable glucan endo-1,3-beta-glucosidase eglC" evidence="24">
    <location>
        <begin position="21"/>
        <end position="379"/>
    </location>
</feature>
<evidence type="ECO:0000256" key="24">
    <source>
        <dbReference type="SAM" id="SignalP"/>
    </source>
</evidence>
<evidence type="ECO:0000256" key="4">
    <source>
        <dbReference type="ARBA" id="ARBA00008773"/>
    </source>
</evidence>
<keyword evidence="26" id="KW-1185">Reference proteome</keyword>